<proteinExistence type="predicted"/>
<dbReference type="AlphaFoldDB" id="A0A6S7GEH6"/>
<protein>
    <submittedName>
        <fullName evidence="1">Uncharacterized protein</fullName>
    </submittedName>
</protein>
<evidence type="ECO:0000313" key="1">
    <source>
        <dbReference type="EMBL" id="CAB3991824.1"/>
    </source>
</evidence>
<reference evidence="1" key="1">
    <citation type="submission" date="2020-04" db="EMBL/GenBank/DDBJ databases">
        <authorList>
            <person name="Alioto T."/>
            <person name="Alioto T."/>
            <person name="Gomez Garrido J."/>
        </authorList>
    </citation>
    <scope>NUCLEOTIDE SEQUENCE</scope>
    <source>
        <strain evidence="1">A484AB</strain>
    </source>
</reference>
<gene>
    <name evidence="1" type="ORF">PACLA_8A019287</name>
</gene>
<dbReference type="PANTHER" id="PTHR31424">
    <property type="entry name" value="PROTEIN CBG23806"/>
    <property type="match status" value="1"/>
</dbReference>
<evidence type="ECO:0000313" key="2">
    <source>
        <dbReference type="Proteomes" id="UP001152795"/>
    </source>
</evidence>
<keyword evidence="2" id="KW-1185">Reference proteome</keyword>
<sequence>MKYDLEYYSSSKLKRTLEDLKKSATKSLKESYCSVRKPQLNIELYHVIPDELHLLLRIMDVLINNLVKDAINWDDSDNWKRKKSEHTNTHLTELKDARRSCGISFDVWEKKNADGKGSGQYDFTSHMGADKKKLLKELPSKFNGIIRPETCNTVEEIWQKFYIIYAMITCKKPTAEMMTDYHGKTKEWINLFISMRDKMNGYKKANITPYMHIMVYHIPKFFELYKTIKVFTGQGVERNNDVARNIVLHKSNKFDSTGDILRLESRQWELKNQERSKRKYEKRNDHYWEHELHLARKDKSRKLN</sequence>
<comment type="caution">
    <text evidence="1">The sequence shown here is derived from an EMBL/GenBank/DDBJ whole genome shotgun (WGS) entry which is preliminary data.</text>
</comment>
<name>A0A6S7GEH6_PARCT</name>
<dbReference type="OrthoDB" id="6149706at2759"/>
<dbReference type="Proteomes" id="UP001152795">
    <property type="component" value="Unassembled WGS sequence"/>
</dbReference>
<dbReference type="EMBL" id="CACRXK020001923">
    <property type="protein sequence ID" value="CAB3991824.1"/>
    <property type="molecule type" value="Genomic_DNA"/>
</dbReference>
<dbReference type="PANTHER" id="PTHR31424:SF3">
    <property type="entry name" value="RING-TYPE DOMAIN-CONTAINING PROTEIN"/>
    <property type="match status" value="1"/>
</dbReference>
<organism evidence="1 2">
    <name type="scientific">Paramuricea clavata</name>
    <name type="common">Red gorgonian</name>
    <name type="synonym">Violescent sea-whip</name>
    <dbReference type="NCBI Taxonomy" id="317549"/>
    <lineage>
        <taxon>Eukaryota</taxon>
        <taxon>Metazoa</taxon>
        <taxon>Cnidaria</taxon>
        <taxon>Anthozoa</taxon>
        <taxon>Octocorallia</taxon>
        <taxon>Malacalcyonacea</taxon>
        <taxon>Plexauridae</taxon>
        <taxon>Paramuricea</taxon>
    </lineage>
</organism>
<accession>A0A6S7GEH6</accession>